<dbReference type="InterPro" id="IPR001807">
    <property type="entry name" value="ClC"/>
</dbReference>
<dbReference type="RefSeq" id="WP_035146255.1">
    <property type="nucleotide sequence ID" value="NZ_CAKMCP010000004.1"/>
</dbReference>
<dbReference type="Proteomes" id="UP000239650">
    <property type="component" value="Unassembled WGS sequence"/>
</dbReference>
<evidence type="ECO:0000256" key="1">
    <source>
        <dbReference type="ARBA" id="ARBA00004141"/>
    </source>
</evidence>
<dbReference type="InterPro" id="IPR014743">
    <property type="entry name" value="Cl-channel_core"/>
</dbReference>
<dbReference type="EMBL" id="OKRC01000007">
    <property type="protein sequence ID" value="SPE21843.1"/>
    <property type="molecule type" value="Genomic_DNA"/>
</dbReference>
<evidence type="ECO:0000256" key="3">
    <source>
        <dbReference type="ARBA" id="ARBA00022989"/>
    </source>
</evidence>
<dbReference type="Pfam" id="PF00654">
    <property type="entry name" value="Voltage_CLC"/>
    <property type="match status" value="1"/>
</dbReference>
<dbReference type="PANTHER" id="PTHR43427:SF12">
    <property type="entry name" value="CHLORIDE TRANSPORTER"/>
    <property type="match status" value="1"/>
</dbReference>
<name>A0A095ADK0_LATSK</name>
<keyword evidence="2" id="KW-0812">Transmembrane</keyword>
<dbReference type="PANTHER" id="PTHR43427">
    <property type="entry name" value="CHLORIDE CHANNEL PROTEIN CLC-E"/>
    <property type="match status" value="1"/>
</dbReference>
<reference evidence="5 6" key="1">
    <citation type="submission" date="2018-02" db="EMBL/GenBank/DDBJ databases">
        <authorList>
            <person name="Rodrigo-Torres L."/>
            <person name="Arahal R. D."/>
            <person name="Lucena T."/>
        </authorList>
    </citation>
    <scope>NUCLEOTIDE SEQUENCE [LARGE SCALE GENOMIC DNA]</scope>
    <source>
        <strain evidence="5 6">CECT 9267</strain>
    </source>
</reference>
<dbReference type="SUPFAM" id="SSF81340">
    <property type="entry name" value="Clc chloride channel"/>
    <property type="match status" value="1"/>
</dbReference>
<sequence length="419" mass="46827">MFKFKSLYLFGYGLILSAIVGILLGLFYSLQSTLIDLFWQKATFGSLLDAIMLMMVGLVIIISRHYFGPLPQNLGVIKADLKQTGTANYRYVLLQMLIPAVILVSGTSLGPEATLVSSTFLYSIWLADKQRYVAAHFDDLRAQSIGMRLKVLATPHRYLLHYQQPTAPLTKVATYQKKALITTYFLNGTAWFSGVFILTGEPSLIIRLGQSHWQGRDLYWFLPLVLGGYLLGKLWLAGMVGLRKIMQARLTNDQVRVLIGGLAIFLASLFFPHILFSGQHNFHLFTTIWQDQSMLFLMNRSLLKLILLTICLNTGWLGGDIFPVLFASTAQGMAISQLFPQVDSLFVIGLIAISMGSAILEAPLVAGLIMVILFLPPNLFWVGIIATGIVLGLEKYRQHHQARREHHQSQGARLHQSEA</sequence>
<keyword evidence="4" id="KW-0472">Membrane</keyword>
<organism evidence="5 6">
    <name type="scientific">Latilactobacillus sakei</name>
    <name type="common">Lactobacillus sakei</name>
    <dbReference type="NCBI Taxonomy" id="1599"/>
    <lineage>
        <taxon>Bacteria</taxon>
        <taxon>Bacillati</taxon>
        <taxon>Bacillota</taxon>
        <taxon>Bacilli</taxon>
        <taxon>Lactobacillales</taxon>
        <taxon>Lactobacillaceae</taxon>
        <taxon>Latilactobacillus</taxon>
    </lineage>
</organism>
<comment type="subcellular location">
    <subcellularLocation>
        <location evidence="1">Membrane</location>
        <topology evidence="1">Multi-pass membrane protein</topology>
    </subcellularLocation>
</comment>
<evidence type="ECO:0000313" key="5">
    <source>
        <dbReference type="EMBL" id="SPE21843.1"/>
    </source>
</evidence>
<gene>
    <name evidence="5" type="ORF">LAS9267_01535</name>
</gene>
<keyword evidence="3" id="KW-1133">Transmembrane helix</keyword>
<evidence type="ECO:0000313" key="6">
    <source>
        <dbReference type="Proteomes" id="UP000239650"/>
    </source>
</evidence>
<dbReference type="GeneID" id="57133181"/>
<comment type="caution">
    <text evidence="5">The sequence shown here is derived from an EMBL/GenBank/DDBJ whole genome shotgun (WGS) entry which is preliminary data.</text>
</comment>
<dbReference type="Gene3D" id="1.10.3080.10">
    <property type="entry name" value="Clc chloride channel"/>
    <property type="match status" value="1"/>
</dbReference>
<dbReference type="AlphaFoldDB" id="A0A095ADK0"/>
<dbReference type="GO" id="GO:0016020">
    <property type="term" value="C:membrane"/>
    <property type="evidence" value="ECO:0007669"/>
    <property type="project" value="UniProtKB-SubCell"/>
</dbReference>
<proteinExistence type="predicted"/>
<evidence type="ECO:0000256" key="4">
    <source>
        <dbReference type="ARBA" id="ARBA00023136"/>
    </source>
</evidence>
<dbReference type="CDD" id="cd00400">
    <property type="entry name" value="Voltage_gated_ClC"/>
    <property type="match status" value="1"/>
</dbReference>
<accession>A0A095ADK0</accession>
<protein>
    <submittedName>
        <fullName evidence="5">Voltage gated chloride channel</fullName>
    </submittedName>
</protein>
<evidence type="ECO:0000256" key="2">
    <source>
        <dbReference type="ARBA" id="ARBA00022692"/>
    </source>
</evidence>
<dbReference type="InterPro" id="IPR050368">
    <property type="entry name" value="ClC-type_chloride_channel"/>
</dbReference>
<dbReference type="GO" id="GO:0015108">
    <property type="term" value="F:chloride transmembrane transporter activity"/>
    <property type="evidence" value="ECO:0007669"/>
    <property type="project" value="InterPro"/>
</dbReference>